<feature type="transmembrane region" description="Helical" evidence="1">
    <location>
        <begin position="60"/>
        <end position="78"/>
    </location>
</feature>
<dbReference type="AlphaFoldDB" id="A0A5M3MV87"/>
<proteinExistence type="predicted"/>
<keyword evidence="1" id="KW-0812">Transmembrane</keyword>
<feature type="transmembrane region" description="Helical" evidence="1">
    <location>
        <begin position="142"/>
        <end position="166"/>
    </location>
</feature>
<feature type="transmembrane region" description="Helical" evidence="1">
    <location>
        <begin position="27"/>
        <end position="48"/>
    </location>
</feature>
<feature type="transmembrane region" description="Helical" evidence="1">
    <location>
        <begin position="178"/>
        <end position="203"/>
    </location>
</feature>
<feature type="non-terminal residue" evidence="2">
    <location>
        <position position="1"/>
    </location>
</feature>
<evidence type="ECO:0000313" key="3">
    <source>
        <dbReference type="Proteomes" id="UP000053558"/>
    </source>
</evidence>
<dbReference type="OrthoDB" id="3346544at2759"/>
<protein>
    <submittedName>
        <fullName evidence="2">Uncharacterized protein</fullName>
    </submittedName>
</protein>
<dbReference type="RefSeq" id="XP_007766371.1">
    <property type="nucleotide sequence ID" value="XM_007768181.1"/>
</dbReference>
<dbReference type="KEGG" id="cput:CONPUDRAFT_52872"/>
<accession>A0A5M3MV87</accession>
<sequence>SSSIPPRSQRMSSQEHKLEVGTYVGNALMSILYGADICMYLTAVYFLLQRKRLSPFWINFYIIYGGLQLLFFTVYVAVNQYFGQLMWIEHANTSGGPAEFFTENFNSWLYVLGSAVAVAANALGDGLMIYRCYIIWRSDTRVILFLLALCACMIVTSIGTTVTSAIPTSDFWKGPAYIWTITWMLSTGLVNVSVTGMICYKCIRTHREFIGIRALTSAMKNYTGLVAVMVEATVPYTVMSVAYAFSVAWQNGFTAAMSDVWVSVCIVCQHLIILRISMGLAWNEHTMEHIVNTCVAGASLGGPDLELGCRSKTAATNLDKGVTVAA</sequence>
<keyword evidence="3" id="KW-1185">Reference proteome</keyword>
<reference evidence="3" key="1">
    <citation type="journal article" date="2012" name="Science">
        <title>The Paleozoic origin of enzymatic lignin decomposition reconstructed from 31 fungal genomes.</title>
        <authorList>
            <person name="Floudas D."/>
            <person name="Binder M."/>
            <person name="Riley R."/>
            <person name="Barry K."/>
            <person name="Blanchette R.A."/>
            <person name="Henrissat B."/>
            <person name="Martinez A.T."/>
            <person name="Otillar R."/>
            <person name="Spatafora J.W."/>
            <person name="Yadav J.S."/>
            <person name="Aerts A."/>
            <person name="Benoit I."/>
            <person name="Boyd A."/>
            <person name="Carlson A."/>
            <person name="Copeland A."/>
            <person name="Coutinho P.M."/>
            <person name="de Vries R.P."/>
            <person name="Ferreira P."/>
            <person name="Findley K."/>
            <person name="Foster B."/>
            <person name="Gaskell J."/>
            <person name="Glotzer D."/>
            <person name="Gorecki P."/>
            <person name="Heitman J."/>
            <person name="Hesse C."/>
            <person name="Hori C."/>
            <person name="Igarashi K."/>
            <person name="Jurgens J.A."/>
            <person name="Kallen N."/>
            <person name="Kersten P."/>
            <person name="Kohler A."/>
            <person name="Kuees U."/>
            <person name="Kumar T.K.A."/>
            <person name="Kuo A."/>
            <person name="LaButti K."/>
            <person name="Larrondo L.F."/>
            <person name="Lindquist E."/>
            <person name="Ling A."/>
            <person name="Lombard V."/>
            <person name="Lucas S."/>
            <person name="Lundell T."/>
            <person name="Martin R."/>
            <person name="McLaughlin D.J."/>
            <person name="Morgenstern I."/>
            <person name="Morin E."/>
            <person name="Murat C."/>
            <person name="Nagy L.G."/>
            <person name="Nolan M."/>
            <person name="Ohm R.A."/>
            <person name="Patyshakuliyeva A."/>
            <person name="Rokas A."/>
            <person name="Ruiz-Duenas F.J."/>
            <person name="Sabat G."/>
            <person name="Salamov A."/>
            <person name="Samejima M."/>
            <person name="Schmutz J."/>
            <person name="Slot J.C."/>
            <person name="St John F."/>
            <person name="Stenlid J."/>
            <person name="Sun H."/>
            <person name="Sun S."/>
            <person name="Syed K."/>
            <person name="Tsang A."/>
            <person name="Wiebenga A."/>
            <person name="Young D."/>
            <person name="Pisabarro A."/>
            <person name="Eastwood D.C."/>
            <person name="Martin F."/>
            <person name="Cullen D."/>
            <person name="Grigoriev I.V."/>
            <person name="Hibbett D.S."/>
        </authorList>
    </citation>
    <scope>NUCLEOTIDE SEQUENCE [LARGE SCALE GENOMIC DNA]</scope>
    <source>
        <strain evidence="3">RWD-64-598 SS2</strain>
    </source>
</reference>
<evidence type="ECO:0000313" key="2">
    <source>
        <dbReference type="EMBL" id="EIW82644.1"/>
    </source>
</evidence>
<dbReference type="Proteomes" id="UP000053558">
    <property type="component" value="Unassembled WGS sequence"/>
</dbReference>
<keyword evidence="1" id="KW-0472">Membrane</keyword>
<dbReference type="EMBL" id="JH711576">
    <property type="protein sequence ID" value="EIW82644.1"/>
    <property type="molecule type" value="Genomic_DNA"/>
</dbReference>
<comment type="caution">
    <text evidence="2">The sequence shown here is derived from an EMBL/GenBank/DDBJ whole genome shotgun (WGS) entry which is preliminary data.</text>
</comment>
<name>A0A5M3MV87_CONPW</name>
<organism evidence="2 3">
    <name type="scientific">Coniophora puteana (strain RWD-64-598)</name>
    <name type="common">Brown rot fungus</name>
    <dbReference type="NCBI Taxonomy" id="741705"/>
    <lineage>
        <taxon>Eukaryota</taxon>
        <taxon>Fungi</taxon>
        <taxon>Dikarya</taxon>
        <taxon>Basidiomycota</taxon>
        <taxon>Agaricomycotina</taxon>
        <taxon>Agaricomycetes</taxon>
        <taxon>Agaricomycetidae</taxon>
        <taxon>Boletales</taxon>
        <taxon>Coniophorineae</taxon>
        <taxon>Coniophoraceae</taxon>
        <taxon>Coniophora</taxon>
    </lineage>
</organism>
<feature type="transmembrane region" description="Helical" evidence="1">
    <location>
        <begin position="224"/>
        <end position="248"/>
    </location>
</feature>
<dbReference type="GeneID" id="19207542"/>
<dbReference type="OMA" id="WIEHANT"/>
<gene>
    <name evidence="2" type="ORF">CONPUDRAFT_52872</name>
</gene>
<keyword evidence="1" id="KW-1133">Transmembrane helix</keyword>
<feature type="transmembrane region" description="Helical" evidence="1">
    <location>
        <begin position="260"/>
        <end position="282"/>
    </location>
</feature>
<evidence type="ECO:0000256" key="1">
    <source>
        <dbReference type="SAM" id="Phobius"/>
    </source>
</evidence>
<feature type="transmembrane region" description="Helical" evidence="1">
    <location>
        <begin position="108"/>
        <end position="130"/>
    </location>
</feature>